<evidence type="ECO:0000256" key="1">
    <source>
        <dbReference type="SAM" id="MobiDB-lite"/>
    </source>
</evidence>
<accession>A0A5B7E1X8</accession>
<sequence>MAAAAAPAETRQTRKEPPSPALAKSGCGRPAFAGGLVALGHAANTGASCCGTEKWRGRFGSGGVGRVGAG</sequence>
<organism evidence="2 3">
    <name type="scientific">Portunus trituberculatus</name>
    <name type="common">Swimming crab</name>
    <name type="synonym">Neptunus trituberculatus</name>
    <dbReference type="NCBI Taxonomy" id="210409"/>
    <lineage>
        <taxon>Eukaryota</taxon>
        <taxon>Metazoa</taxon>
        <taxon>Ecdysozoa</taxon>
        <taxon>Arthropoda</taxon>
        <taxon>Crustacea</taxon>
        <taxon>Multicrustacea</taxon>
        <taxon>Malacostraca</taxon>
        <taxon>Eumalacostraca</taxon>
        <taxon>Eucarida</taxon>
        <taxon>Decapoda</taxon>
        <taxon>Pleocyemata</taxon>
        <taxon>Brachyura</taxon>
        <taxon>Eubrachyura</taxon>
        <taxon>Portunoidea</taxon>
        <taxon>Portunidae</taxon>
        <taxon>Portuninae</taxon>
        <taxon>Portunus</taxon>
    </lineage>
</organism>
<comment type="caution">
    <text evidence="2">The sequence shown here is derived from an EMBL/GenBank/DDBJ whole genome shotgun (WGS) entry which is preliminary data.</text>
</comment>
<evidence type="ECO:0000313" key="3">
    <source>
        <dbReference type="Proteomes" id="UP000324222"/>
    </source>
</evidence>
<protein>
    <submittedName>
        <fullName evidence="2">Uncharacterized protein</fullName>
    </submittedName>
</protein>
<keyword evidence="3" id="KW-1185">Reference proteome</keyword>
<reference evidence="2 3" key="1">
    <citation type="submission" date="2019-05" db="EMBL/GenBank/DDBJ databases">
        <title>Another draft genome of Portunus trituberculatus and its Hox gene families provides insights of decapod evolution.</title>
        <authorList>
            <person name="Jeong J.-H."/>
            <person name="Song I."/>
            <person name="Kim S."/>
            <person name="Choi T."/>
            <person name="Kim D."/>
            <person name="Ryu S."/>
            <person name="Kim W."/>
        </authorList>
    </citation>
    <scope>NUCLEOTIDE SEQUENCE [LARGE SCALE GENOMIC DNA]</scope>
    <source>
        <tissue evidence="2">Muscle</tissue>
    </source>
</reference>
<evidence type="ECO:0000313" key="2">
    <source>
        <dbReference type="EMBL" id="MPC27981.1"/>
    </source>
</evidence>
<feature type="region of interest" description="Disordered" evidence="1">
    <location>
        <begin position="1"/>
        <end position="26"/>
    </location>
</feature>
<name>A0A5B7E1X8_PORTR</name>
<dbReference type="AlphaFoldDB" id="A0A5B7E1X8"/>
<gene>
    <name evidence="2" type="ORF">E2C01_021174</name>
</gene>
<dbReference type="Proteomes" id="UP000324222">
    <property type="component" value="Unassembled WGS sequence"/>
</dbReference>
<proteinExistence type="predicted"/>
<dbReference type="EMBL" id="VSRR010001836">
    <property type="protein sequence ID" value="MPC27981.1"/>
    <property type="molecule type" value="Genomic_DNA"/>
</dbReference>